<comment type="caution">
    <text evidence="7">The sequence shown here is derived from an EMBL/GenBank/DDBJ whole genome shotgun (WGS) entry which is preliminary data.</text>
</comment>
<dbReference type="GO" id="GO:0005524">
    <property type="term" value="F:ATP binding"/>
    <property type="evidence" value="ECO:0007669"/>
    <property type="project" value="UniProtKB-KW"/>
</dbReference>
<dbReference type="Proteomes" id="UP000703269">
    <property type="component" value="Unassembled WGS sequence"/>
</dbReference>
<keyword evidence="8" id="KW-1185">Reference proteome</keyword>
<evidence type="ECO:0000313" key="8">
    <source>
        <dbReference type="Proteomes" id="UP000703269"/>
    </source>
</evidence>
<gene>
    <name evidence="7" type="ORF">PsYK624_109230</name>
</gene>
<evidence type="ECO:0000256" key="3">
    <source>
        <dbReference type="ARBA" id="ARBA00022741"/>
    </source>
</evidence>
<dbReference type="AlphaFoldDB" id="A0A9P3LGP2"/>
<keyword evidence="2" id="KW-0813">Transport</keyword>
<dbReference type="InterPro" id="IPR003593">
    <property type="entry name" value="AAA+_ATPase"/>
</dbReference>
<evidence type="ECO:0000259" key="6">
    <source>
        <dbReference type="PROSITE" id="PS50893"/>
    </source>
</evidence>
<dbReference type="Pfam" id="PF00005">
    <property type="entry name" value="ABC_tran"/>
    <property type="match status" value="2"/>
</dbReference>
<proteinExistence type="inferred from homology"/>
<feature type="compositionally biased region" description="Polar residues" evidence="5">
    <location>
        <begin position="14"/>
        <end position="29"/>
    </location>
</feature>
<sequence>MILNRNVLRVRSRALQSGTSRCTSSTTHPSPDGPIIHIPQSSIFPLGVNNKSGPLFRDVSWTVQPNDAWVVLSATSSGAKTSLLQALTGHLRIHPPPPPPYGLFPFLKNRDPHEHVSLVSFAHRPQGAGGAFYDYTARYGAVREEDKRTLRDTFFPETAKPLHELAIPDMYTRPEDTTQLHADRAREQHRRELFEDLAAKLDLQRFLDLPMIALSNGQTRKARIVKALLEQPELLLLDEPLTGLDVQTRGLVLSLLHSLHAKNAPHIVLGMRPQDPIPDWTTHLALIRRDGTVHTGQKEEVLDAAATTQLHAGWSPQAPTDSGPSETGTAVVTLAGVSVAYGERKVLKHIHWSIHENSRWHLQGVNGAGKTTLLAMVTGEHPQSYTQSSKLTLFSRPRAQWPTAHLHARIGRVSPEMHNAFPRRRGMSVWDAVGTGFEGTFVARGRARVGFGEDGAPLAEGGDAERARVRRMWDVLRALGPATWRGAPTSEDAAREAQEFARRPFADLAPGEQSVVLLMRALVGRPPLVLLDEAWAGMDEGMVKAARAYLREGGLQDGQACVVVSHWEEEVPWSKEDGVRRFRLDDGEGYIE</sequence>
<dbReference type="PANTHER" id="PTHR43117:SF4">
    <property type="entry name" value="OSMOPROTECTANT IMPORT ATP-BINDING PROTEIN OSMV"/>
    <property type="match status" value="1"/>
</dbReference>
<dbReference type="EMBL" id="BPQB01000042">
    <property type="protein sequence ID" value="GJE94751.1"/>
    <property type="molecule type" value="Genomic_DNA"/>
</dbReference>
<reference evidence="7 8" key="1">
    <citation type="submission" date="2021-08" db="EMBL/GenBank/DDBJ databases">
        <title>Draft Genome Sequence of Phanerochaete sordida strain YK-624.</title>
        <authorList>
            <person name="Mori T."/>
            <person name="Dohra H."/>
            <person name="Suzuki T."/>
            <person name="Kawagishi H."/>
            <person name="Hirai H."/>
        </authorList>
    </citation>
    <scope>NUCLEOTIDE SEQUENCE [LARGE SCALE GENOMIC DNA]</scope>
    <source>
        <strain evidence="7 8">YK-624</strain>
    </source>
</reference>
<evidence type="ECO:0000256" key="5">
    <source>
        <dbReference type="SAM" id="MobiDB-lite"/>
    </source>
</evidence>
<keyword evidence="4 7" id="KW-0067">ATP-binding</keyword>
<dbReference type="InterPro" id="IPR027417">
    <property type="entry name" value="P-loop_NTPase"/>
</dbReference>
<dbReference type="PROSITE" id="PS50893">
    <property type="entry name" value="ABC_TRANSPORTER_2"/>
    <property type="match status" value="2"/>
</dbReference>
<evidence type="ECO:0000256" key="1">
    <source>
        <dbReference type="ARBA" id="ARBA00005417"/>
    </source>
</evidence>
<evidence type="ECO:0000256" key="2">
    <source>
        <dbReference type="ARBA" id="ARBA00022448"/>
    </source>
</evidence>
<evidence type="ECO:0000256" key="4">
    <source>
        <dbReference type="ARBA" id="ARBA00022840"/>
    </source>
</evidence>
<accession>A0A9P3LGP2</accession>
<dbReference type="InterPro" id="IPR003439">
    <property type="entry name" value="ABC_transporter-like_ATP-bd"/>
</dbReference>
<comment type="similarity">
    <text evidence="1">Belongs to the ABC transporter superfamily.</text>
</comment>
<evidence type="ECO:0000313" key="7">
    <source>
        <dbReference type="EMBL" id="GJE94751.1"/>
    </source>
</evidence>
<feature type="domain" description="ABC transporter" evidence="6">
    <location>
        <begin position="332"/>
        <end position="591"/>
    </location>
</feature>
<dbReference type="SUPFAM" id="SSF52540">
    <property type="entry name" value="P-loop containing nucleoside triphosphate hydrolases"/>
    <property type="match status" value="2"/>
</dbReference>
<protein>
    <submittedName>
        <fullName evidence="7">Molybdenum transport ATP-binding protein ModF-like protein</fullName>
    </submittedName>
</protein>
<dbReference type="GO" id="GO:0016887">
    <property type="term" value="F:ATP hydrolysis activity"/>
    <property type="evidence" value="ECO:0007669"/>
    <property type="project" value="InterPro"/>
</dbReference>
<keyword evidence="3" id="KW-0547">Nucleotide-binding</keyword>
<dbReference type="PANTHER" id="PTHR43117">
    <property type="entry name" value="OSMOPROTECTANT IMPORT ATP-BINDING PROTEIN OSMV"/>
    <property type="match status" value="1"/>
</dbReference>
<name>A0A9P3LGP2_9APHY</name>
<dbReference type="SMART" id="SM00382">
    <property type="entry name" value="AAA"/>
    <property type="match status" value="2"/>
</dbReference>
<feature type="domain" description="ABC transporter" evidence="6">
    <location>
        <begin position="38"/>
        <end position="314"/>
    </location>
</feature>
<organism evidence="7 8">
    <name type="scientific">Phanerochaete sordida</name>
    <dbReference type="NCBI Taxonomy" id="48140"/>
    <lineage>
        <taxon>Eukaryota</taxon>
        <taxon>Fungi</taxon>
        <taxon>Dikarya</taxon>
        <taxon>Basidiomycota</taxon>
        <taxon>Agaricomycotina</taxon>
        <taxon>Agaricomycetes</taxon>
        <taxon>Polyporales</taxon>
        <taxon>Phanerochaetaceae</taxon>
        <taxon>Phanerochaete</taxon>
    </lineage>
</organism>
<feature type="region of interest" description="Disordered" evidence="5">
    <location>
        <begin position="14"/>
        <end position="33"/>
    </location>
</feature>
<dbReference type="OrthoDB" id="10255969at2759"/>
<dbReference type="Gene3D" id="3.40.50.300">
    <property type="entry name" value="P-loop containing nucleotide triphosphate hydrolases"/>
    <property type="match status" value="2"/>
</dbReference>